<evidence type="ECO:0000313" key="10">
    <source>
        <dbReference type="Proteomes" id="UP001454086"/>
    </source>
</evidence>
<comment type="subcellular location">
    <subcellularLocation>
        <location evidence="1">Cell membrane</location>
        <topology evidence="1">Peripheral membrane protein</topology>
    </subcellularLocation>
</comment>
<evidence type="ECO:0000256" key="5">
    <source>
        <dbReference type="ARBA" id="ARBA00022741"/>
    </source>
</evidence>
<dbReference type="PROSITE" id="PS50893">
    <property type="entry name" value="ABC_TRANSPORTER_2"/>
    <property type="match status" value="1"/>
</dbReference>
<dbReference type="InterPro" id="IPR017871">
    <property type="entry name" value="ABC_transporter-like_CS"/>
</dbReference>
<name>A0ABV1D2V0_9FIRM</name>
<organism evidence="9 10">
    <name type="scientific">Enterocloster hominis</name>
    <name type="common">ex Hitch et al. 2024</name>
    <dbReference type="NCBI Taxonomy" id="1917870"/>
    <lineage>
        <taxon>Bacteria</taxon>
        <taxon>Bacillati</taxon>
        <taxon>Bacillota</taxon>
        <taxon>Clostridia</taxon>
        <taxon>Lachnospirales</taxon>
        <taxon>Lachnospiraceae</taxon>
        <taxon>Enterocloster</taxon>
    </lineage>
</organism>
<dbReference type="InterPro" id="IPR013563">
    <property type="entry name" value="Oligopep_ABC_C"/>
</dbReference>
<evidence type="ECO:0000256" key="1">
    <source>
        <dbReference type="ARBA" id="ARBA00004202"/>
    </source>
</evidence>
<dbReference type="EMBL" id="JBBMFM010000017">
    <property type="protein sequence ID" value="MEQ2424712.1"/>
    <property type="molecule type" value="Genomic_DNA"/>
</dbReference>
<keyword evidence="10" id="KW-1185">Reference proteome</keyword>
<evidence type="ECO:0000256" key="6">
    <source>
        <dbReference type="ARBA" id="ARBA00022840"/>
    </source>
</evidence>
<evidence type="ECO:0000259" key="8">
    <source>
        <dbReference type="PROSITE" id="PS50893"/>
    </source>
</evidence>
<dbReference type="Pfam" id="PF00005">
    <property type="entry name" value="ABC_tran"/>
    <property type="match status" value="1"/>
</dbReference>
<dbReference type="InterPro" id="IPR003593">
    <property type="entry name" value="AAA+_ATPase"/>
</dbReference>
<evidence type="ECO:0000313" key="9">
    <source>
        <dbReference type="EMBL" id="MEQ2424712.1"/>
    </source>
</evidence>
<gene>
    <name evidence="9" type="ORF">WMQ36_06980</name>
</gene>
<dbReference type="PANTHER" id="PTHR43297">
    <property type="entry name" value="OLIGOPEPTIDE TRANSPORT ATP-BINDING PROTEIN APPD"/>
    <property type="match status" value="1"/>
</dbReference>
<evidence type="ECO:0000256" key="3">
    <source>
        <dbReference type="ARBA" id="ARBA00022448"/>
    </source>
</evidence>
<dbReference type="Proteomes" id="UP001454086">
    <property type="component" value="Unassembled WGS sequence"/>
</dbReference>
<keyword evidence="3" id="KW-0813">Transport</keyword>
<dbReference type="PANTHER" id="PTHR43297:SF2">
    <property type="entry name" value="DIPEPTIDE TRANSPORT ATP-BINDING PROTEIN DPPD"/>
    <property type="match status" value="1"/>
</dbReference>
<dbReference type="CDD" id="cd03257">
    <property type="entry name" value="ABC_NikE_OppD_transporters"/>
    <property type="match status" value="1"/>
</dbReference>
<evidence type="ECO:0000256" key="2">
    <source>
        <dbReference type="ARBA" id="ARBA00005417"/>
    </source>
</evidence>
<dbReference type="Gene3D" id="3.40.50.300">
    <property type="entry name" value="P-loop containing nucleotide triphosphate hydrolases"/>
    <property type="match status" value="1"/>
</dbReference>
<dbReference type="NCBIfam" id="TIGR01727">
    <property type="entry name" value="oligo_HPY"/>
    <property type="match status" value="1"/>
</dbReference>
<evidence type="ECO:0000256" key="4">
    <source>
        <dbReference type="ARBA" id="ARBA00022475"/>
    </source>
</evidence>
<comment type="similarity">
    <text evidence="2">Belongs to the ABC transporter superfamily.</text>
</comment>
<keyword evidence="7" id="KW-0472">Membrane</keyword>
<protein>
    <submittedName>
        <fullName evidence="9">ABC transporter ATP-binding protein</fullName>
    </submittedName>
</protein>
<sequence>MSEHKPFLEVRDLNVEYVTKEETVHAVNGVSFQLEKGKVLGLVGETGAGKTTIARTILRVLQEPPAQLRSGAVLLEGNNLLDLSEQEMCQVRGEKITMIFQDPMTSLNPVITVGQQIAEVIALHSDIPKNEVYKRAQAMLEKVGIPAERYGEYPHQFSGGMKQRVVIAIALACNPQLLLADEPTTALDVTIQAQVLEMMRELNRENDTTTILITHDLGVVAEMCDQVAVIYAGEIVESGSLRDIFKSPSHPYTIGLFGALPKVNQEVEWLQPIDGLPPDPTSLPEGCKFHPRCPRASDACKCSQVGLKEVSSGHLCRCLKAGEEV</sequence>
<comment type="caution">
    <text evidence="9">The sequence shown here is derived from an EMBL/GenBank/DDBJ whole genome shotgun (WGS) entry which is preliminary data.</text>
</comment>
<dbReference type="InterPro" id="IPR027417">
    <property type="entry name" value="P-loop_NTPase"/>
</dbReference>
<dbReference type="InterPro" id="IPR050388">
    <property type="entry name" value="ABC_Ni/Peptide_Import"/>
</dbReference>
<keyword evidence="6 9" id="KW-0067">ATP-binding</keyword>
<dbReference type="SMART" id="SM00382">
    <property type="entry name" value="AAA"/>
    <property type="match status" value="1"/>
</dbReference>
<feature type="domain" description="ABC transporter" evidence="8">
    <location>
        <begin position="10"/>
        <end position="257"/>
    </location>
</feature>
<dbReference type="Pfam" id="PF08352">
    <property type="entry name" value="oligo_HPY"/>
    <property type="match status" value="1"/>
</dbReference>
<dbReference type="InterPro" id="IPR003439">
    <property type="entry name" value="ABC_transporter-like_ATP-bd"/>
</dbReference>
<proteinExistence type="inferred from homology"/>
<keyword evidence="5" id="KW-0547">Nucleotide-binding</keyword>
<keyword evidence="4" id="KW-1003">Cell membrane</keyword>
<dbReference type="RefSeq" id="WP_008717762.1">
    <property type="nucleotide sequence ID" value="NZ_JBBMFM010000017.1"/>
</dbReference>
<dbReference type="SUPFAM" id="SSF52540">
    <property type="entry name" value="P-loop containing nucleoside triphosphate hydrolases"/>
    <property type="match status" value="1"/>
</dbReference>
<accession>A0ABV1D2V0</accession>
<dbReference type="PROSITE" id="PS00211">
    <property type="entry name" value="ABC_TRANSPORTER_1"/>
    <property type="match status" value="1"/>
</dbReference>
<dbReference type="GO" id="GO:0005524">
    <property type="term" value="F:ATP binding"/>
    <property type="evidence" value="ECO:0007669"/>
    <property type="project" value="UniProtKB-KW"/>
</dbReference>
<reference evidence="9 10" key="1">
    <citation type="submission" date="2024-03" db="EMBL/GenBank/DDBJ databases">
        <title>Human intestinal bacterial collection.</title>
        <authorList>
            <person name="Pauvert C."/>
            <person name="Hitch T.C.A."/>
            <person name="Clavel T."/>
        </authorList>
    </citation>
    <scope>NUCLEOTIDE SEQUENCE [LARGE SCALE GENOMIC DNA]</scope>
    <source>
        <strain evidence="9 10">CLA-SR-H021</strain>
    </source>
</reference>
<evidence type="ECO:0000256" key="7">
    <source>
        <dbReference type="ARBA" id="ARBA00023136"/>
    </source>
</evidence>